<accession>B9M4K8</accession>
<reference evidence="2 3" key="1">
    <citation type="submission" date="2009-01" db="EMBL/GenBank/DDBJ databases">
        <title>Complete sequence of Geobacter sp. FRC-32.</title>
        <authorList>
            <consortium name="US DOE Joint Genome Institute"/>
            <person name="Lucas S."/>
            <person name="Copeland A."/>
            <person name="Lapidus A."/>
            <person name="Glavina del Rio T."/>
            <person name="Dalin E."/>
            <person name="Tice H."/>
            <person name="Bruce D."/>
            <person name="Goodwin L."/>
            <person name="Pitluck S."/>
            <person name="Saunders E."/>
            <person name="Brettin T."/>
            <person name="Detter J.C."/>
            <person name="Han C."/>
            <person name="Larimer F."/>
            <person name="Land M."/>
            <person name="Hauser L."/>
            <person name="Kyrpides N."/>
            <person name="Ovchinnikova G."/>
            <person name="Kostka J."/>
            <person name="Richardson P."/>
        </authorList>
    </citation>
    <scope>NUCLEOTIDE SEQUENCE [LARGE SCALE GENOMIC DNA]</scope>
    <source>
        <strain evidence="3">DSM 22248 / JCM 15807 / FRC-32</strain>
    </source>
</reference>
<dbReference type="PANTHER" id="PTHR35038:SF6">
    <property type="entry name" value="SURFACE LOCALIZED DECAHEME CYTOCHROME C LIPOPROTEIN"/>
    <property type="match status" value="1"/>
</dbReference>
<dbReference type="Proteomes" id="UP000007721">
    <property type="component" value="Chromosome"/>
</dbReference>
<dbReference type="eggNOG" id="COG3880">
    <property type="taxonomic scope" value="Bacteria"/>
</dbReference>
<protein>
    <submittedName>
        <fullName evidence="2">Cytochrome c, 44 heme-binding sites</fullName>
    </submittedName>
</protein>
<dbReference type="SUPFAM" id="SSF48695">
    <property type="entry name" value="Multiheme cytochromes"/>
    <property type="match status" value="6"/>
</dbReference>
<dbReference type="PANTHER" id="PTHR35038">
    <property type="entry name" value="DISSIMILATORY SULFITE REDUCTASE SIRA"/>
    <property type="match status" value="1"/>
</dbReference>
<sequence length="1592" mass="161350">MKTCHSAGYFKQLILFLLLSLMTVFVFTGNALALTGNKIDSCSDCHGERLTGDVRPVDWGYRNISTGGVVGNHRTHMANGASVASCDTCHVKNTTFGHRDGKISFRADINASPATTTYLKAGVLGFVNQTSNPVMTNANCSNVNCHFETTSPSWGLTAAAAGLNCESCHNSANTSSAHTKHKEKYGSLGSNYLDSCSTCHPNRSTFSHATSANNAGRNIAITVSSYAGSNFKYLPSEAASRVLGSCNNLYCHSSGQSATGGSTPVYATPNWGDTASGACGSCHATTTLASGSHTKHFSGISPNTNCGNCHAGATSTSYASTLHVDTFINVTGAYTQGKSHAPGNGYGACNAASCHDNGKGVPAATPTWGNSTVPACTACHTLIPADNSHNKHVTTTTYKKAACGDCHTGYVQGATAAANHLNTTIEVNTGGYPSPKAKNSTVGSCATSYCHSSGQSLTGDAAPVYGTAPTWGQSVACGSCHATTTLASGSHTKHFSGISPNTNCGNCHAGATSTSYASTLHVDTFINVTGAYTQGKSHAPGNGYGACNAASCHDNGKGVPAATPTWGNSTVPACTACHTLIPADNSHNKHVTTTTYKKAACGDCHTGYVQGATAAANHLNTTIEVNTGGYPSPKAKNSTVGSCATSYCHSSGQSLTGGAAPVYGTAPTWGQSVACGSCHATTTLASGSHTKHFSGISPNTNCGNCHAGATSTSYASTLHVDTFINVTGAYTQGKSHAPGNGYGACNAASCHDNGKGVPAATPTWGNSTVPACTACHTLIPADNSHNKHVTTTTYKKAACGDCHTGYVQGATAAANHLNTTIEVNTGGYPSPKAKNSTVGSCATSYCHSSGQSLTGGAAPVYGTAPTWGQSVACGSCHATTTLASGSHTKHFSGISPNTNCGNCHAGATSTSYASTLHVDTFINVTGAYTQGKSHAPGNGYGACNAASCHDNGKGVPAATPTWGNSTVPACTACHTLIPADNSHNKHVTTTTYKKAACGDCHTGYVQGATAAANHLNTTIEVNTGGYPSPKAKNSTVGSCATSYCHSSGQSLTGGAAPVYGTAPTWGQSVACGSCHATTTLASGSHTKHFSGISPNTNCGNCHAGATSTSYASTLHVDTFINVTGAYTQGKSHAPGNGYGACNAASCHDNGKGVPAATPTWGNSTVPACTACHTLIPADNSHNKHVTTTTYKKAACGDCHTGYVQGATAAANHLNTTIEVNTGGYLSPKAKNSLVSSCTTSSCHSNGKGSSQSVTWGQASLNCKSCHPALGGAHSRHMGGFDGVNAMDWANLPFYQYTSTKSTGADSGTPANYAFGCANCHPITSLSHVNGTIDVTLDTTGNVSSLRAKNASAGFAGTTVGTNTLKCQNVYCHSDGKGGQTTTLAWNQTSTASERCAKCHGNSPADATHQAHVSGGIHADNVFNGTSGLLSAGSTGSVSHGIAGQQTTINCNICHSGTVTSARNAANSACVSCHGGDASPVYGSIADLSNHVNGNVNVSFADTTIYSKAQLRPTSFAGYTSGTAGWVRNGDNYKNGAAAFDYSKNKLAAQATWTAGPAGQSSCSNVVCHNMKAGQPAVKWSDTLSCDSCHTSL</sequence>
<keyword evidence="3" id="KW-1185">Reference proteome</keyword>
<dbReference type="HOGENOM" id="CLU_251159_0_0_7"/>
<proteinExistence type="predicted"/>
<evidence type="ECO:0000313" key="2">
    <source>
        <dbReference type="EMBL" id="ACM19734.1"/>
    </source>
</evidence>
<dbReference type="Pfam" id="PF09698">
    <property type="entry name" value="GSu_C4xC__C2xCH"/>
    <property type="match status" value="6"/>
</dbReference>
<organism evidence="2 3">
    <name type="scientific">Geotalea daltonii (strain DSM 22248 / JCM 15807 / FRC-32)</name>
    <name type="common">Geobacter daltonii</name>
    <dbReference type="NCBI Taxonomy" id="316067"/>
    <lineage>
        <taxon>Bacteria</taxon>
        <taxon>Pseudomonadati</taxon>
        <taxon>Thermodesulfobacteriota</taxon>
        <taxon>Desulfuromonadia</taxon>
        <taxon>Geobacterales</taxon>
        <taxon>Geobacteraceae</taxon>
        <taxon>Geotalea</taxon>
    </lineage>
</organism>
<gene>
    <name evidence="2" type="ordered locus">Geob_1374</name>
</gene>
<dbReference type="GO" id="GO:0016491">
    <property type="term" value="F:oxidoreductase activity"/>
    <property type="evidence" value="ECO:0007669"/>
    <property type="project" value="TreeGrafter"/>
</dbReference>
<dbReference type="InterPro" id="IPR051829">
    <property type="entry name" value="Multiheme_Cytochr_ET"/>
</dbReference>
<dbReference type="NCBIfam" id="TIGR01904">
    <property type="entry name" value="GSu_C4xC__C2xCH"/>
    <property type="match status" value="13"/>
</dbReference>
<dbReference type="InterPro" id="IPR010176">
    <property type="entry name" value="C4xCH_C2xCH_motif_GEOSU"/>
</dbReference>
<evidence type="ECO:0000256" key="1">
    <source>
        <dbReference type="ARBA" id="ARBA00022729"/>
    </source>
</evidence>
<name>B9M4K8_GEODF</name>
<dbReference type="EMBL" id="CP001390">
    <property type="protein sequence ID" value="ACM19734.1"/>
    <property type="molecule type" value="Genomic_DNA"/>
</dbReference>
<keyword evidence="1" id="KW-0732">Signal</keyword>
<dbReference type="KEGG" id="geo:Geob_1374"/>
<dbReference type="InterPro" id="IPR036280">
    <property type="entry name" value="Multihaem_cyt_sf"/>
</dbReference>
<evidence type="ECO:0000313" key="3">
    <source>
        <dbReference type="Proteomes" id="UP000007721"/>
    </source>
</evidence>